<keyword evidence="4" id="KW-1185">Reference proteome</keyword>
<dbReference type="AlphaFoldDB" id="A0A830HDZ5"/>
<dbReference type="Proteomes" id="UP000660262">
    <property type="component" value="Unassembled WGS sequence"/>
</dbReference>
<feature type="compositionally biased region" description="Polar residues" evidence="2">
    <location>
        <begin position="165"/>
        <end position="179"/>
    </location>
</feature>
<dbReference type="GO" id="GO:0005634">
    <property type="term" value="C:nucleus"/>
    <property type="evidence" value="ECO:0007669"/>
    <property type="project" value="TreeGrafter"/>
</dbReference>
<dbReference type="GO" id="GO:0042274">
    <property type="term" value="P:ribosomal small subunit biogenesis"/>
    <property type="evidence" value="ECO:0007669"/>
    <property type="project" value="InterPro"/>
</dbReference>
<dbReference type="PANTHER" id="PTHR21531:SF0">
    <property type="entry name" value="PROTEIN LTV1 HOMOLOG"/>
    <property type="match status" value="1"/>
</dbReference>
<feature type="compositionally biased region" description="Basic and acidic residues" evidence="2">
    <location>
        <begin position="513"/>
        <end position="525"/>
    </location>
</feature>
<feature type="region of interest" description="Disordered" evidence="2">
    <location>
        <begin position="124"/>
        <end position="179"/>
    </location>
</feature>
<feature type="compositionally biased region" description="Low complexity" evidence="2">
    <location>
        <begin position="446"/>
        <end position="458"/>
    </location>
</feature>
<evidence type="ECO:0008006" key="5">
    <source>
        <dbReference type="Google" id="ProtNLM"/>
    </source>
</evidence>
<dbReference type="EMBL" id="BNJQ01000010">
    <property type="protein sequence ID" value="GHP05616.1"/>
    <property type="molecule type" value="Genomic_DNA"/>
</dbReference>
<evidence type="ECO:0000313" key="4">
    <source>
        <dbReference type="Proteomes" id="UP000660262"/>
    </source>
</evidence>
<evidence type="ECO:0000256" key="1">
    <source>
        <dbReference type="ARBA" id="ARBA00009078"/>
    </source>
</evidence>
<name>A0A830HDZ5_9CHLO</name>
<dbReference type="PANTHER" id="PTHR21531">
    <property type="entry name" value="LOW-TEMPERATURE VIABILITY PROTEIN LTV1-RELATED"/>
    <property type="match status" value="1"/>
</dbReference>
<gene>
    <name evidence="3" type="ORF">PPROV_000436600</name>
</gene>
<feature type="compositionally biased region" description="Low complexity" evidence="2">
    <location>
        <begin position="575"/>
        <end position="584"/>
    </location>
</feature>
<feature type="region of interest" description="Disordered" evidence="2">
    <location>
        <begin position="260"/>
        <end position="287"/>
    </location>
</feature>
<proteinExistence type="inferred from homology"/>
<dbReference type="InterPro" id="IPR007307">
    <property type="entry name" value="Ltv1"/>
</dbReference>
<feature type="region of interest" description="Disordered" evidence="2">
    <location>
        <begin position="55"/>
        <end position="97"/>
    </location>
</feature>
<reference evidence="3" key="1">
    <citation type="submission" date="2020-10" db="EMBL/GenBank/DDBJ databases">
        <title>Unveiling of a novel bifunctional photoreceptor, Dualchrome1, isolated from a cosmopolitan green alga.</title>
        <authorList>
            <person name="Suzuki S."/>
            <person name="Kawachi M."/>
        </authorList>
    </citation>
    <scope>NUCLEOTIDE SEQUENCE</scope>
    <source>
        <strain evidence="3">NIES 2893</strain>
    </source>
</reference>
<feature type="region of interest" description="Disordered" evidence="2">
    <location>
        <begin position="492"/>
        <end position="617"/>
    </location>
</feature>
<dbReference type="GO" id="GO:0000056">
    <property type="term" value="P:ribosomal small subunit export from nucleus"/>
    <property type="evidence" value="ECO:0007669"/>
    <property type="project" value="TreeGrafter"/>
</dbReference>
<sequence>MPSSHPPRNTNRRFIDKKQSVTYSLFYDGEDDDGVNDTPDTSGVRRAFVRTDSNLHVDDSTWYGNEGEEQEQEQGDDSDWDANVHNEHNSGAFTSSYETRRKEIIELGFPDDGYDYLQHMRRPGAGAQAAPATLSDPHVASQEKAKAKAKANGVTFRNDEESQEKAATSKASQRSTLTAQPAANFLPASDENRNKTATDVAVVDATRWALPANTTDESAAWAHAAGVTALSRRLEPDFVAKRRARDVDLKDVLTLLDGEEHISQDDADADAEDKNDNQQEERTYRPETSITDEELTMMCEGDLLDDFILTASAIPDDVAEAEGGAESDDEEELGVGAESIFDVDLSRERTGAFSSSMSLADMRLRRQKVRPNDAISLWSGDDTYQPPRAPRSNAESLLEERFEALALTFNPKEDGLGALSEEEDGDLDGLDDDDIDWDAFDEGRSRASSARTAGSRLGNRSGLSLDNAEVGAAIEATARDYLSHTSKLGYVSPAELASRAPAAPSDTLVPKRHRDDEDTPEDAKSALEQTRALATIAEDEDEDHGGGGGGGGGRRGDGDAGNNEYTTMKERSRVTVESVVSFRSASSLRDAASQRAPRVLSSDFGASSRAGPASIGGAQAPSAIITLGKAGAPAGYLPARPSPGAPLSAAALAARADLGLDVDDFADSGDELDGEDDEFVSVVATTSRSRGETTDEKKARKAAVKASRAAARDRKRQTKELFKDAQRKRSGVGVAPNGGVAAGTTTLKM</sequence>
<dbReference type="OrthoDB" id="568503at2759"/>
<evidence type="ECO:0000256" key="2">
    <source>
        <dbReference type="SAM" id="MobiDB-lite"/>
    </source>
</evidence>
<comment type="caution">
    <text evidence="3">The sequence shown here is derived from an EMBL/GenBank/DDBJ whole genome shotgun (WGS) entry which is preliminary data.</text>
</comment>
<feature type="compositionally biased region" description="Basic and acidic residues" evidence="2">
    <location>
        <begin position="718"/>
        <end position="727"/>
    </location>
</feature>
<protein>
    <recommendedName>
        <fullName evidence="5">Protein LTV1 homolog</fullName>
    </recommendedName>
</protein>
<feature type="region of interest" description="Disordered" evidence="2">
    <location>
        <begin position="685"/>
        <end position="749"/>
    </location>
</feature>
<dbReference type="GO" id="GO:0005829">
    <property type="term" value="C:cytosol"/>
    <property type="evidence" value="ECO:0007669"/>
    <property type="project" value="TreeGrafter"/>
</dbReference>
<feature type="compositionally biased region" description="Acidic residues" evidence="2">
    <location>
        <begin position="420"/>
        <end position="440"/>
    </location>
</feature>
<accession>A0A830HDZ5</accession>
<feature type="compositionally biased region" description="Basic and acidic residues" evidence="2">
    <location>
        <begin position="689"/>
        <end position="698"/>
    </location>
</feature>
<evidence type="ECO:0000313" key="3">
    <source>
        <dbReference type="EMBL" id="GHP05616.1"/>
    </source>
</evidence>
<organism evidence="3 4">
    <name type="scientific">Pycnococcus provasolii</name>
    <dbReference type="NCBI Taxonomy" id="41880"/>
    <lineage>
        <taxon>Eukaryota</taxon>
        <taxon>Viridiplantae</taxon>
        <taxon>Chlorophyta</taxon>
        <taxon>Pseudoscourfieldiophyceae</taxon>
        <taxon>Pseudoscourfieldiales</taxon>
        <taxon>Pycnococcaceae</taxon>
        <taxon>Pycnococcus</taxon>
    </lineage>
</organism>
<feature type="compositionally biased region" description="Basic and acidic residues" evidence="2">
    <location>
        <begin position="272"/>
        <end position="285"/>
    </location>
</feature>
<feature type="compositionally biased region" description="Acidic residues" evidence="2">
    <location>
        <begin position="66"/>
        <end position="80"/>
    </location>
</feature>
<comment type="similarity">
    <text evidence="1">Belongs to the LTV1 family.</text>
</comment>
<feature type="compositionally biased region" description="Low complexity" evidence="2">
    <location>
        <begin position="731"/>
        <end position="749"/>
    </location>
</feature>
<dbReference type="GO" id="GO:0030688">
    <property type="term" value="C:preribosome, small subunit precursor"/>
    <property type="evidence" value="ECO:0007669"/>
    <property type="project" value="TreeGrafter"/>
</dbReference>
<feature type="region of interest" description="Disordered" evidence="2">
    <location>
        <begin position="413"/>
        <end position="467"/>
    </location>
</feature>